<evidence type="ECO:0000313" key="9">
    <source>
        <dbReference type="EMBL" id="PXV65133.1"/>
    </source>
</evidence>
<dbReference type="PANTHER" id="PTHR42930">
    <property type="entry name" value="PHOSPHATE-SPECIFIC TRANSPORT SYSTEM ACCESSORY PROTEIN PHOU"/>
    <property type="match status" value="1"/>
</dbReference>
<dbReference type="Gene3D" id="1.20.58.220">
    <property type="entry name" value="Phosphate transport system protein phou homolog 2, domain 2"/>
    <property type="match status" value="1"/>
</dbReference>
<dbReference type="NCBIfam" id="TIGR02135">
    <property type="entry name" value="phoU_full"/>
    <property type="match status" value="1"/>
</dbReference>
<comment type="similarity">
    <text evidence="2 7">Belongs to the PhoU family.</text>
</comment>
<feature type="domain" description="PhoU" evidence="8">
    <location>
        <begin position="16"/>
        <end position="103"/>
    </location>
</feature>
<dbReference type="GO" id="GO:0006817">
    <property type="term" value="P:phosphate ion transport"/>
    <property type="evidence" value="ECO:0007669"/>
    <property type="project" value="UniProtKB-KW"/>
</dbReference>
<dbReference type="Proteomes" id="UP000198612">
    <property type="component" value="Unassembled WGS sequence"/>
</dbReference>
<evidence type="ECO:0000313" key="20">
    <source>
        <dbReference type="Proteomes" id="UP000324896"/>
    </source>
</evidence>
<dbReference type="Pfam" id="PF01895">
    <property type="entry name" value="PhoU"/>
    <property type="match status" value="2"/>
</dbReference>
<dbReference type="Proteomes" id="UP000199519">
    <property type="component" value="Unassembled WGS sequence"/>
</dbReference>
<evidence type="ECO:0000259" key="8">
    <source>
        <dbReference type="Pfam" id="PF01895"/>
    </source>
</evidence>
<gene>
    <name evidence="14" type="ORF">C7954_10452</name>
    <name evidence="9" type="ORF">C8C78_1156</name>
    <name evidence="10" type="ORF">SAMN04488597_10378</name>
    <name evidence="11" type="ORF">SAMN04488598_14011</name>
    <name evidence="13" type="ORF">SAMN04515652_14011</name>
    <name evidence="12" type="ORF">SAMN04515654_10497</name>
</gene>
<dbReference type="GO" id="GO:0005737">
    <property type="term" value="C:cytoplasm"/>
    <property type="evidence" value="ECO:0007669"/>
    <property type="project" value="UniProtKB-SubCell"/>
</dbReference>
<dbReference type="Proteomes" id="UP000247389">
    <property type="component" value="Unassembled WGS sequence"/>
</dbReference>
<evidence type="ECO:0000313" key="12">
    <source>
        <dbReference type="EMBL" id="SDI30965.1"/>
    </source>
</evidence>
<accession>A0A1G6JNF3</accession>
<dbReference type="Proteomes" id="UP000198945">
    <property type="component" value="Unassembled WGS sequence"/>
</dbReference>
<evidence type="ECO:0000313" key="19">
    <source>
        <dbReference type="Proteomes" id="UP000295472"/>
    </source>
</evidence>
<evidence type="ECO:0000256" key="1">
    <source>
        <dbReference type="ARBA" id="ARBA00004496"/>
    </source>
</evidence>
<comment type="subunit">
    <text evidence="3 7">Homodimer.</text>
</comment>
<comment type="subcellular location">
    <subcellularLocation>
        <location evidence="1 7">Cytoplasm</location>
    </subcellularLocation>
</comment>
<reference evidence="15 17" key="2">
    <citation type="submission" date="2016-10" db="EMBL/GenBank/DDBJ databases">
        <authorList>
            <person name="Varghese N."/>
            <person name="Submissions S."/>
        </authorList>
    </citation>
    <scope>NUCLEOTIDE SEQUENCE [LARGE SCALE GENOMIC DNA]</scope>
    <source>
        <strain evidence="10 20">WG10</strain>
        <strain evidence="11 17">WG2</strain>
        <strain evidence="13 15">WG5</strain>
    </source>
</reference>
<dbReference type="PANTHER" id="PTHR42930:SF3">
    <property type="entry name" value="PHOSPHATE-SPECIFIC TRANSPORT SYSTEM ACCESSORY PROTEIN PHOU"/>
    <property type="match status" value="1"/>
</dbReference>
<protein>
    <recommendedName>
        <fullName evidence="7">Phosphate-specific transport system accessory protein PhoU</fullName>
    </recommendedName>
</protein>
<dbReference type="Proteomes" id="UP000324896">
    <property type="component" value="Unassembled WGS sequence"/>
</dbReference>
<dbReference type="FunFam" id="1.20.58.220:FF:000004">
    <property type="entry name" value="Phosphate-specific transport system accessory protein PhoU"/>
    <property type="match status" value="1"/>
</dbReference>
<dbReference type="EMBL" id="QICM01000015">
    <property type="protein sequence ID" value="PXV65133.1"/>
    <property type="molecule type" value="Genomic_DNA"/>
</dbReference>
<dbReference type="STRING" id="54121.SAMN04515653_10398"/>
<dbReference type="Proteomes" id="UP000295472">
    <property type="component" value="Unassembled WGS sequence"/>
</dbReference>
<proteinExistence type="inferred from homology"/>
<dbReference type="GO" id="GO:0030643">
    <property type="term" value="P:intracellular phosphate ion homeostasis"/>
    <property type="evidence" value="ECO:0007669"/>
    <property type="project" value="InterPro"/>
</dbReference>
<evidence type="ECO:0000256" key="2">
    <source>
        <dbReference type="ARBA" id="ARBA00008107"/>
    </source>
</evidence>
<evidence type="ECO:0000313" key="13">
    <source>
        <dbReference type="EMBL" id="SET20876.1"/>
    </source>
</evidence>
<keyword evidence="4 7" id="KW-0813">Transport</keyword>
<dbReference type="EMBL" id="FNEH01000004">
    <property type="protein sequence ID" value="SDI30965.1"/>
    <property type="molecule type" value="Genomic_DNA"/>
</dbReference>
<name>A0A1G6JNF3_9FIRM</name>
<comment type="function">
    <text evidence="7">Plays a role in the regulation of phosphate uptake.</text>
</comment>
<keyword evidence="17" id="KW-1185">Reference proteome</keyword>
<evidence type="ECO:0000256" key="4">
    <source>
        <dbReference type="ARBA" id="ARBA00022448"/>
    </source>
</evidence>
<keyword evidence="5 7" id="KW-0963">Cytoplasm</keyword>
<keyword evidence="6 7" id="KW-0592">Phosphate transport</keyword>
<evidence type="ECO:0000256" key="5">
    <source>
        <dbReference type="ARBA" id="ARBA00022490"/>
    </source>
</evidence>
<dbReference type="InterPro" id="IPR028366">
    <property type="entry name" value="PhoU"/>
</dbReference>
<evidence type="ECO:0000256" key="7">
    <source>
        <dbReference type="PIRNR" id="PIRNR003107"/>
    </source>
</evidence>
<organism evidence="10 20">
    <name type="scientific">Halanaerobium congolense</name>
    <dbReference type="NCBI Taxonomy" id="54121"/>
    <lineage>
        <taxon>Bacteria</taxon>
        <taxon>Bacillati</taxon>
        <taxon>Bacillota</taxon>
        <taxon>Clostridia</taxon>
        <taxon>Halanaerobiales</taxon>
        <taxon>Halanaerobiaceae</taxon>
        <taxon>Halanaerobium</taxon>
    </lineage>
</organism>
<evidence type="ECO:0000313" key="10">
    <source>
        <dbReference type="EMBL" id="SDC20191.1"/>
    </source>
</evidence>
<dbReference type="OrthoDB" id="9814256at2"/>
<evidence type="ECO:0000313" key="18">
    <source>
        <dbReference type="Proteomes" id="UP000247389"/>
    </source>
</evidence>
<dbReference type="EMBL" id="FMYT01000003">
    <property type="protein sequence ID" value="SDC20191.1"/>
    <property type="molecule type" value="Genomic_DNA"/>
</dbReference>
<feature type="domain" description="PhoU" evidence="8">
    <location>
        <begin position="119"/>
        <end position="205"/>
    </location>
</feature>
<evidence type="ECO:0000313" key="17">
    <source>
        <dbReference type="Proteomes" id="UP000199519"/>
    </source>
</evidence>
<dbReference type="EMBL" id="FOHG01000040">
    <property type="protein sequence ID" value="SET20876.1"/>
    <property type="molecule type" value="Genomic_DNA"/>
</dbReference>
<reference evidence="12 16" key="1">
    <citation type="submission" date="2016-10" db="EMBL/GenBank/DDBJ databases">
        <authorList>
            <person name="de Groot N.N."/>
        </authorList>
    </citation>
    <scope>NUCLEOTIDE SEQUENCE [LARGE SCALE GENOMIC DNA]</scope>
    <source>
        <strain evidence="12 16">WG7</strain>
    </source>
</reference>
<reference evidence="14 19" key="3">
    <citation type="submission" date="2019-03" db="EMBL/GenBank/DDBJ databases">
        <title>Subsurface microbial communities from deep shales in Ohio and West Virginia, USA.</title>
        <authorList>
            <person name="Wrighton K."/>
        </authorList>
    </citation>
    <scope>NUCLEOTIDE SEQUENCE [LARGE SCALE GENOMIC DNA]</scope>
    <source>
        <strain evidence="14 19">DSMZ 11287</strain>
        <strain evidence="9 18">MSL28</strain>
    </source>
</reference>
<evidence type="ECO:0000313" key="16">
    <source>
        <dbReference type="Proteomes" id="UP000198945"/>
    </source>
</evidence>
<evidence type="ECO:0000256" key="3">
    <source>
        <dbReference type="ARBA" id="ARBA00011738"/>
    </source>
</evidence>
<dbReference type="GeneID" id="57011915"/>
<evidence type="ECO:0000256" key="6">
    <source>
        <dbReference type="ARBA" id="ARBA00022592"/>
    </source>
</evidence>
<sequence>MEQVYEKKREQLLDDLSDMSEVAEEMLQSVMKALENVDVDAAHEIIAKDDVVDNYLITIEEEVSRLLTLDQPLAADTWFSIAMIKIANDLERIGDQATNIAEILLQLKHDGILKPLVMIPELADIVSEMLDVVLESFSIRNADLAEAACRMDEKADNLYDEIYHKAIKMITKAEEREDIKQIVQHINLAKALERVGDHATNIGEETIFFVTGKRVKY</sequence>
<dbReference type="PIRSF" id="PIRSF003107">
    <property type="entry name" value="PhoU"/>
    <property type="match status" value="1"/>
</dbReference>
<evidence type="ECO:0000313" key="11">
    <source>
        <dbReference type="EMBL" id="SDG04299.1"/>
    </source>
</evidence>
<dbReference type="InterPro" id="IPR038078">
    <property type="entry name" value="PhoU-like_sf"/>
</dbReference>
<evidence type="ECO:0000313" key="14">
    <source>
        <dbReference type="EMBL" id="TDX46682.1"/>
    </source>
</evidence>
<dbReference type="InterPro" id="IPR026022">
    <property type="entry name" value="PhoU_dom"/>
</dbReference>
<dbReference type="EMBL" id="SOEF01000004">
    <property type="protein sequence ID" value="TDX46682.1"/>
    <property type="molecule type" value="Genomic_DNA"/>
</dbReference>
<dbReference type="AlphaFoldDB" id="A0A1G6JNF3"/>
<evidence type="ECO:0000313" key="15">
    <source>
        <dbReference type="Proteomes" id="UP000198612"/>
    </source>
</evidence>
<dbReference type="RefSeq" id="WP_073157332.1">
    <property type="nucleotide sequence ID" value="NZ_FMYT01000003.1"/>
</dbReference>
<dbReference type="GO" id="GO:0045936">
    <property type="term" value="P:negative regulation of phosphate metabolic process"/>
    <property type="evidence" value="ECO:0007669"/>
    <property type="project" value="InterPro"/>
</dbReference>
<dbReference type="EMBL" id="FNBJ01000040">
    <property type="protein sequence ID" value="SDG04299.1"/>
    <property type="molecule type" value="Genomic_DNA"/>
</dbReference>
<dbReference type="SUPFAM" id="SSF109755">
    <property type="entry name" value="PhoU-like"/>
    <property type="match status" value="1"/>
</dbReference>